<organism evidence="1 2">
    <name type="scientific">Moraxella nonliquefaciens</name>
    <dbReference type="NCBI Taxonomy" id="478"/>
    <lineage>
        <taxon>Bacteria</taxon>
        <taxon>Pseudomonadati</taxon>
        <taxon>Pseudomonadota</taxon>
        <taxon>Gammaproteobacteria</taxon>
        <taxon>Moraxellales</taxon>
        <taxon>Moraxellaceae</taxon>
        <taxon>Moraxella</taxon>
    </lineage>
</organism>
<name>A0A7T3C2H5_MORNO</name>
<dbReference type="Proteomes" id="UP000594834">
    <property type="component" value="Chromosome"/>
</dbReference>
<gene>
    <name evidence="1" type="ORF">I6G26_05410</name>
</gene>
<sequence length="66" mass="7394">MLERQLGHFTGELASLAPFISAFISSLLGVPLLGKPLNCVMTPELIRWGLAQCNHNVMWAYQKNCY</sequence>
<protein>
    <submittedName>
        <fullName evidence="1">Uncharacterized protein</fullName>
    </submittedName>
</protein>
<dbReference type="EMBL" id="CP065728">
    <property type="protein sequence ID" value="QPT45414.1"/>
    <property type="molecule type" value="Genomic_DNA"/>
</dbReference>
<accession>A0A7T3C2H5</accession>
<dbReference type="RefSeq" id="WP_145916027.1">
    <property type="nucleotide sequence ID" value="NZ_CP065728.1"/>
</dbReference>
<reference evidence="1 2" key="1">
    <citation type="submission" date="2020-12" db="EMBL/GenBank/DDBJ databases">
        <title>FDA dAtabase for Regulatory Grade micrObial Sequences (FDA-ARGOS): Supporting development and validation of Infectious Disease Dx tests.</title>
        <authorList>
            <person name="Sproer C."/>
            <person name="Gronow S."/>
            <person name="Severitt S."/>
            <person name="Schroder I."/>
            <person name="Tallon L."/>
            <person name="Sadzewicz L."/>
            <person name="Zhao X."/>
            <person name="Boylan J."/>
            <person name="Ott S."/>
            <person name="Bowen H."/>
            <person name="Vavikolanu K."/>
            <person name="Mehta A."/>
            <person name="Aluvathingal J."/>
            <person name="Nadendla S."/>
            <person name="Lowell S."/>
            <person name="Myers T."/>
            <person name="Yan Y."/>
            <person name="Sichtig H."/>
        </authorList>
    </citation>
    <scope>NUCLEOTIDE SEQUENCE [LARGE SCALE GENOMIC DNA]</scope>
    <source>
        <strain evidence="1 2">FDAARGOS_869</strain>
    </source>
</reference>
<evidence type="ECO:0000313" key="2">
    <source>
        <dbReference type="Proteomes" id="UP000594834"/>
    </source>
</evidence>
<proteinExistence type="predicted"/>
<keyword evidence="2" id="KW-1185">Reference proteome</keyword>
<evidence type="ECO:0000313" key="1">
    <source>
        <dbReference type="EMBL" id="QPT45414.1"/>
    </source>
</evidence>